<sequence length="73" mass="8653">MEMCKQLSIFMCVWMYVLGEGLRQRTVQQSSGAIKKLWLLSYLRHGRHRPTLCNLIQHTGIRLISISCWFWAK</sequence>
<protein>
    <submittedName>
        <fullName evidence="2">Uncharacterized protein</fullName>
    </submittedName>
</protein>
<evidence type="ECO:0000313" key="2">
    <source>
        <dbReference type="EMBL" id="KJA28374.1"/>
    </source>
</evidence>
<name>A0A0D2PBY3_HYPSF</name>
<feature type="signal peptide" evidence="1">
    <location>
        <begin position="1"/>
        <end position="19"/>
    </location>
</feature>
<dbReference type="Proteomes" id="UP000054270">
    <property type="component" value="Unassembled WGS sequence"/>
</dbReference>
<dbReference type="AlphaFoldDB" id="A0A0D2PBY3"/>
<evidence type="ECO:0000256" key="1">
    <source>
        <dbReference type="SAM" id="SignalP"/>
    </source>
</evidence>
<reference evidence="3" key="1">
    <citation type="submission" date="2014-04" db="EMBL/GenBank/DDBJ databases">
        <title>Evolutionary Origins and Diversification of the Mycorrhizal Mutualists.</title>
        <authorList>
            <consortium name="DOE Joint Genome Institute"/>
            <consortium name="Mycorrhizal Genomics Consortium"/>
            <person name="Kohler A."/>
            <person name="Kuo A."/>
            <person name="Nagy L.G."/>
            <person name="Floudas D."/>
            <person name="Copeland A."/>
            <person name="Barry K.W."/>
            <person name="Cichocki N."/>
            <person name="Veneault-Fourrey C."/>
            <person name="LaButti K."/>
            <person name="Lindquist E.A."/>
            <person name="Lipzen A."/>
            <person name="Lundell T."/>
            <person name="Morin E."/>
            <person name="Murat C."/>
            <person name="Riley R."/>
            <person name="Ohm R."/>
            <person name="Sun H."/>
            <person name="Tunlid A."/>
            <person name="Henrissat B."/>
            <person name="Grigoriev I.V."/>
            <person name="Hibbett D.S."/>
            <person name="Martin F."/>
        </authorList>
    </citation>
    <scope>NUCLEOTIDE SEQUENCE [LARGE SCALE GENOMIC DNA]</scope>
    <source>
        <strain evidence="3">FD-334 SS-4</strain>
    </source>
</reference>
<organism evidence="2 3">
    <name type="scientific">Hypholoma sublateritium (strain FD-334 SS-4)</name>
    <dbReference type="NCBI Taxonomy" id="945553"/>
    <lineage>
        <taxon>Eukaryota</taxon>
        <taxon>Fungi</taxon>
        <taxon>Dikarya</taxon>
        <taxon>Basidiomycota</taxon>
        <taxon>Agaricomycotina</taxon>
        <taxon>Agaricomycetes</taxon>
        <taxon>Agaricomycetidae</taxon>
        <taxon>Agaricales</taxon>
        <taxon>Agaricineae</taxon>
        <taxon>Strophariaceae</taxon>
        <taxon>Hypholoma</taxon>
    </lineage>
</organism>
<gene>
    <name evidence="2" type="ORF">HYPSUDRAFT_697700</name>
</gene>
<keyword evidence="1" id="KW-0732">Signal</keyword>
<evidence type="ECO:0000313" key="3">
    <source>
        <dbReference type="Proteomes" id="UP000054270"/>
    </source>
</evidence>
<dbReference type="EMBL" id="KN817521">
    <property type="protein sequence ID" value="KJA28374.1"/>
    <property type="molecule type" value="Genomic_DNA"/>
</dbReference>
<keyword evidence="3" id="KW-1185">Reference proteome</keyword>
<feature type="chain" id="PRO_5002249278" evidence="1">
    <location>
        <begin position="20"/>
        <end position="73"/>
    </location>
</feature>
<accession>A0A0D2PBY3</accession>
<proteinExistence type="predicted"/>